<dbReference type="InterPro" id="IPR029175">
    <property type="entry name" value="EXOC2/Sec5"/>
</dbReference>
<keyword evidence="4 7" id="KW-0813">Transport</keyword>
<evidence type="ECO:0000256" key="5">
    <source>
        <dbReference type="ARBA" id="ARBA00022483"/>
    </source>
</evidence>
<dbReference type="Proteomes" id="UP001487740">
    <property type="component" value="Unassembled WGS sequence"/>
</dbReference>
<keyword evidence="11" id="KW-1185">Reference proteome</keyword>
<proteinExistence type="inferred from homology"/>
<dbReference type="InterPro" id="IPR014756">
    <property type="entry name" value="Ig_E-set"/>
</dbReference>
<comment type="subunit">
    <text evidence="7">Component of the exocyst complex.</text>
</comment>
<dbReference type="GO" id="GO:0006893">
    <property type="term" value="P:Golgi to plasma membrane transport"/>
    <property type="evidence" value="ECO:0007669"/>
    <property type="project" value="UniProtKB-UniRule"/>
</dbReference>
<dbReference type="InterPro" id="IPR039481">
    <property type="entry name" value="EXOC2/Sec5_N_dom"/>
</dbReference>
<dbReference type="FunFam" id="2.60.40.10:FF:000196">
    <property type="entry name" value="Exocyst complex component 2"/>
    <property type="match status" value="1"/>
</dbReference>
<evidence type="ECO:0000259" key="9">
    <source>
        <dbReference type="Pfam" id="PF15469"/>
    </source>
</evidence>
<dbReference type="SUPFAM" id="SSF81296">
    <property type="entry name" value="E set domains"/>
    <property type="match status" value="1"/>
</dbReference>
<protein>
    <recommendedName>
        <fullName evidence="3 7">Exocyst complex component 2</fullName>
    </recommendedName>
</protein>
<accession>A0AAW0UWM5</accession>
<keyword evidence="6 7" id="KW-0653">Protein transport</keyword>
<dbReference type="Pfam" id="PF15469">
    <property type="entry name" value="Sec5"/>
    <property type="match status" value="1"/>
</dbReference>
<evidence type="ECO:0000256" key="6">
    <source>
        <dbReference type="ARBA" id="ARBA00022927"/>
    </source>
</evidence>
<dbReference type="GO" id="GO:0006887">
    <property type="term" value="P:exocytosis"/>
    <property type="evidence" value="ECO:0007669"/>
    <property type="project" value="UniProtKB-KW"/>
</dbReference>
<dbReference type="PANTHER" id="PTHR13043:SF1">
    <property type="entry name" value="EXOCYST COMPLEX COMPONENT 2"/>
    <property type="match status" value="1"/>
</dbReference>
<evidence type="ECO:0000256" key="1">
    <source>
        <dbReference type="ARBA" id="ARBA00002660"/>
    </source>
</evidence>
<evidence type="ECO:0000256" key="2">
    <source>
        <dbReference type="ARBA" id="ARBA00010578"/>
    </source>
</evidence>
<evidence type="ECO:0000313" key="11">
    <source>
        <dbReference type="Proteomes" id="UP001487740"/>
    </source>
</evidence>
<reference evidence="10 11" key="1">
    <citation type="submission" date="2023-03" db="EMBL/GenBank/DDBJ databases">
        <title>High-quality genome of Scylla paramamosain provides insights in environmental adaptation.</title>
        <authorList>
            <person name="Zhang L."/>
        </authorList>
    </citation>
    <scope>NUCLEOTIDE SEQUENCE [LARGE SCALE GENOMIC DNA]</scope>
    <source>
        <strain evidence="10">LZ_2023a</strain>
        <tissue evidence="10">Muscle</tissue>
    </source>
</reference>
<organism evidence="10 11">
    <name type="scientific">Scylla paramamosain</name>
    <name type="common">Mud crab</name>
    <dbReference type="NCBI Taxonomy" id="85552"/>
    <lineage>
        <taxon>Eukaryota</taxon>
        <taxon>Metazoa</taxon>
        <taxon>Ecdysozoa</taxon>
        <taxon>Arthropoda</taxon>
        <taxon>Crustacea</taxon>
        <taxon>Multicrustacea</taxon>
        <taxon>Malacostraca</taxon>
        <taxon>Eumalacostraca</taxon>
        <taxon>Eucarida</taxon>
        <taxon>Decapoda</taxon>
        <taxon>Pleocyemata</taxon>
        <taxon>Brachyura</taxon>
        <taxon>Eubrachyura</taxon>
        <taxon>Portunoidea</taxon>
        <taxon>Portunidae</taxon>
        <taxon>Portuninae</taxon>
        <taxon>Scylla</taxon>
    </lineage>
</organism>
<evidence type="ECO:0000313" key="10">
    <source>
        <dbReference type="EMBL" id="KAK8404533.1"/>
    </source>
</evidence>
<sequence>MVIPTPQRDPVKREAEVAPLLYISVWPQVALRQQHDPSSGRRGTKVTIRGENLGSRPEDLVGLTICGVDCLMTAEWKTSTKIIARSGTGVGKGDIIVTTVQGARGTSTVQFRGYQETMGPLKESAVWVDETIFLNMAFGRKRPMSPASALQDDPLGLSVEGHDRRVLEEELNEMFPGCSGDLSSPKFSPEWFLLENHLSTSFDDLRAGLACLRRKVEAQKEGQISFLKANVGSVLEQLDTLQELKCKFESDIQEYGRNSTQFLETSIIECKEEADKLFKDVLQRKDRADGTRSALNVLNRFRFLLFLPVNIERHIQRGDYDIVINDYARAKSLFGDSQVPLFRLFYSEVEKRIEDLRGVLGEQLKKIIRNLHHLETPGDPAWRCLQAQHGYILNLLLSSRNAHLNREMADHDLGSGGGKGGGGGGGARHTTPAAKYNKIMMSSVGEWQATAPMRVLMVEEICELLSTNFPDMWKLSQAYFGGELLPPTAQVDHQQHPRCKEMILELLHVFSGALRGHNFRKYHVWPEVMLDQITPWLPQVLRHVRGCYNTLLTLDLPNDALDVIRDLIFDLRVHCLTSLFQQTMEHVCGLYTREQWKVEMDDEHGGCTQLPYICESVIVECAQLVRETVLEASPKEVPLLDHPTVRRDLTTLIHNVIVAFAQALEKLTLRDPDEDTGECGVSEDAPGVEAQLLITLSNCAFMRRVILHRLQDTLVRASYPQEEVKEAVEQADRTYSELQDRLFEAYLEERVDPIIGMIERSMYLGMYDWGKVDWEPSEVRTYVKEILINITYVHAEVMRVWPGLVGGLVGRVVEGVGEEMGRLMACVSQWSRYGALQAHTDLAALTSVLSGHVSPNAKASFQEAIESLPKLSASEERLKNEILDSFRSKMGYLLACFRDLEPLTNGTRRYTAVLCETLKGEVPPPASLPASLTPSTRLAASPLLH</sequence>
<dbReference type="EMBL" id="JARAKH010000004">
    <property type="protein sequence ID" value="KAK8404533.1"/>
    <property type="molecule type" value="Genomic_DNA"/>
</dbReference>
<evidence type="ECO:0000256" key="3">
    <source>
        <dbReference type="ARBA" id="ARBA00017526"/>
    </source>
</evidence>
<feature type="domain" description="IPT/TIG" evidence="8">
    <location>
        <begin position="37"/>
        <end position="111"/>
    </location>
</feature>
<comment type="function">
    <text evidence="1 7">Component of the exocyst complex involved in the docking of exocytic vesicles with fusion sites on the plasma membrane.</text>
</comment>
<dbReference type="GO" id="GO:0000145">
    <property type="term" value="C:exocyst"/>
    <property type="evidence" value="ECO:0007669"/>
    <property type="project" value="UniProtKB-UniRule"/>
</dbReference>
<feature type="domain" description="Exocyst complex component EXOC2/Sec5 N-terminal" evidence="9">
    <location>
        <begin position="153"/>
        <end position="897"/>
    </location>
</feature>
<dbReference type="Pfam" id="PF01833">
    <property type="entry name" value="TIG"/>
    <property type="match status" value="1"/>
</dbReference>
<dbReference type="InterPro" id="IPR002909">
    <property type="entry name" value="IPT_dom"/>
</dbReference>
<comment type="similarity">
    <text evidence="2 7">Belongs to the SEC5 family.</text>
</comment>
<keyword evidence="5 7" id="KW-0268">Exocytosis</keyword>
<evidence type="ECO:0000256" key="4">
    <source>
        <dbReference type="ARBA" id="ARBA00022448"/>
    </source>
</evidence>
<dbReference type="AlphaFoldDB" id="A0AAW0UWM5"/>
<dbReference type="GO" id="GO:0015031">
    <property type="term" value="P:protein transport"/>
    <property type="evidence" value="ECO:0007669"/>
    <property type="project" value="UniProtKB-KW"/>
</dbReference>
<gene>
    <name evidence="10" type="ORF">O3P69_007646</name>
</gene>
<dbReference type="Gene3D" id="2.60.40.10">
    <property type="entry name" value="Immunoglobulins"/>
    <property type="match status" value="1"/>
</dbReference>
<comment type="caution">
    <text evidence="10">The sequence shown here is derived from an EMBL/GenBank/DDBJ whole genome shotgun (WGS) entry which is preliminary data.</text>
</comment>
<dbReference type="InterPro" id="IPR013783">
    <property type="entry name" value="Ig-like_fold"/>
</dbReference>
<evidence type="ECO:0000259" key="8">
    <source>
        <dbReference type="Pfam" id="PF01833"/>
    </source>
</evidence>
<dbReference type="PANTHER" id="PTHR13043">
    <property type="entry name" value="EXOCYST COMPLEX COMPONENT SEC5"/>
    <property type="match status" value="1"/>
</dbReference>
<evidence type="ECO:0000256" key="7">
    <source>
        <dbReference type="RuleBase" id="RU365069"/>
    </source>
</evidence>
<name>A0AAW0UWM5_SCYPA</name>